<proteinExistence type="predicted"/>
<gene>
    <name evidence="1" type="ORF">AUC70_04835</name>
</gene>
<dbReference type="RefSeq" id="WP_069444630.1">
    <property type="nucleotide sequence ID" value="NZ_LPWE01000011.1"/>
</dbReference>
<sequence length="81" mass="8412">MSGALGFFVDWDGNLRSTADPGGGYLCDVDGVARYVAVTTKTGTLVHEATLYRTLDAVAKAGITASLVDGSVPWGKKSEGF</sequence>
<evidence type="ECO:0000313" key="1">
    <source>
        <dbReference type="EMBL" id="ODR95334.1"/>
    </source>
</evidence>
<reference evidence="1 2" key="1">
    <citation type="journal article" date="2016" name="Environ. Microbiol.">
        <title>New Methyloceanibacter diversity from North Sea sediments includes methanotroph containing solely the soluble methane monooxygenase.</title>
        <authorList>
            <person name="Vekeman B."/>
            <person name="Kerckhof F.M."/>
            <person name="Cremers G."/>
            <person name="de Vos P."/>
            <person name="Vandamme P."/>
            <person name="Boon N."/>
            <person name="Op den Camp H.J."/>
            <person name="Heylen K."/>
        </authorList>
    </citation>
    <scope>NUCLEOTIDE SEQUENCE [LARGE SCALE GENOMIC DNA]</scope>
    <source>
        <strain evidence="1 2">R-67176</strain>
    </source>
</reference>
<keyword evidence="2" id="KW-1185">Reference proteome</keyword>
<dbReference type="EMBL" id="LPWE01000011">
    <property type="protein sequence ID" value="ODR95334.1"/>
    <property type="molecule type" value="Genomic_DNA"/>
</dbReference>
<organism evidence="1 2">
    <name type="scientific">Methyloceanibacter stevinii</name>
    <dbReference type="NCBI Taxonomy" id="1774970"/>
    <lineage>
        <taxon>Bacteria</taxon>
        <taxon>Pseudomonadati</taxon>
        <taxon>Pseudomonadota</taxon>
        <taxon>Alphaproteobacteria</taxon>
        <taxon>Hyphomicrobiales</taxon>
        <taxon>Hyphomicrobiaceae</taxon>
        <taxon>Methyloceanibacter</taxon>
    </lineage>
</organism>
<dbReference type="Proteomes" id="UP000094172">
    <property type="component" value="Unassembled WGS sequence"/>
</dbReference>
<dbReference type="AlphaFoldDB" id="A0A1E3VP83"/>
<evidence type="ECO:0000313" key="2">
    <source>
        <dbReference type="Proteomes" id="UP000094172"/>
    </source>
</evidence>
<protein>
    <submittedName>
        <fullName evidence="1">Uncharacterized protein</fullName>
    </submittedName>
</protein>
<accession>A0A1E3VP83</accession>
<name>A0A1E3VP83_9HYPH</name>
<comment type="caution">
    <text evidence="1">The sequence shown here is derived from an EMBL/GenBank/DDBJ whole genome shotgun (WGS) entry which is preliminary data.</text>
</comment>